<organism evidence="2 3">
    <name type="scientific">Polystyrenella longa</name>
    <dbReference type="NCBI Taxonomy" id="2528007"/>
    <lineage>
        <taxon>Bacteria</taxon>
        <taxon>Pseudomonadati</taxon>
        <taxon>Planctomycetota</taxon>
        <taxon>Planctomycetia</taxon>
        <taxon>Planctomycetales</taxon>
        <taxon>Planctomycetaceae</taxon>
        <taxon>Polystyrenella</taxon>
    </lineage>
</organism>
<protein>
    <recommendedName>
        <fullName evidence="4">Lactonase, 7-bladed beta-propeller</fullName>
    </recommendedName>
</protein>
<evidence type="ECO:0000313" key="3">
    <source>
        <dbReference type="Proteomes" id="UP000317178"/>
    </source>
</evidence>
<accession>A0A518CT83</accession>
<reference evidence="2 3" key="1">
    <citation type="submission" date="2019-02" db="EMBL/GenBank/DDBJ databases">
        <title>Deep-cultivation of Planctomycetes and their phenomic and genomic characterization uncovers novel biology.</title>
        <authorList>
            <person name="Wiegand S."/>
            <person name="Jogler M."/>
            <person name="Boedeker C."/>
            <person name="Pinto D."/>
            <person name="Vollmers J."/>
            <person name="Rivas-Marin E."/>
            <person name="Kohn T."/>
            <person name="Peeters S.H."/>
            <person name="Heuer A."/>
            <person name="Rast P."/>
            <person name="Oberbeckmann S."/>
            <person name="Bunk B."/>
            <person name="Jeske O."/>
            <person name="Meyerdierks A."/>
            <person name="Storesund J.E."/>
            <person name="Kallscheuer N."/>
            <person name="Luecker S."/>
            <person name="Lage O.M."/>
            <person name="Pohl T."/>
            <person name="Merkel B.J."/>
            <person name="Hornburger P."/>
            <person name="Mueller R.-W."/>
            <person name="Bruemmer F."/>
            <person name="Labrenz M."/>
            <person name="Spormann A.M."/>
            <person name="Op den Camp H."/>
            <person name="Overmann J."/>
            <person name="Amann R."/>
            <person name="Jetten M.S.M."/>
            <person name="Mascher T."/>
            <person name="Medema M.H."/>
            <person name="Devos D.P."/>
            <person name="Kaster A.-K."/>
            <person name="Ovreas L."/>
            <person name="Rohde M."/>
            <person name="Galperin M.Y."/>
            <person name="Jogler C."/>
        </authorList>
    </citation>
    <scope>NUCLEOTIDE SEQUENCE [LARGE SCALE GENOMIC DNA]</scope>
    <source>
        <strain evidence="2 3">Pla110</strain>
    </source>
</reference>
<evidence type="ECO:0000313" key="2">
    <source>
        <dbReference type="EMBL" id="QDU82438.1"/>
    </source>
</evidence>
<feature type="chain" id="PRO_5022241594" description="Lactonase, 7-bladed beta-propeller" evidence="1">
    <location>
        <begin position="21"/>
        <end position="474"/>
    </location>
</feature>
<dbReference type="Proteomes" id="UP000317178">
    <property type="component" value="Chromosome"/>
</dbReference>
<evidence type="ECO:0008006" key="4">
    <source>
        <dbReference type="Google" id="ProtNLM"/>
    </source>
</evidence>
<proteinExistence type="predicted"/>
<dbReference type="EMBL" id="CP036281">
    <property type="protein sequence ID" value="QDU82438.1"/>
    <property type="molecule type" value="Genomic_DNA"/>
</dbReference>
<keyword evidence="1" id="KW-0732">Signal</keyword>
<name>A0A518CT83_9PLAN</name>
<dbReference type="KEGG" id="plon:Pla110_41950"/>
<dbReference type="OrthoDB" id="208311at2"/>
<dbReference type="InterPro" id="IPR015943">
    <property type="entry name" value="WD40/YVTN_repeat-like_dom_sf"/>
</dbReference>
<keyword evidence="3" id="KW-1185">Reference proteome</keyword>
<dbReference type="Gene3D" id="2.130.10.10">
    <property type="entry name" value="YVTN repeat-like/Quinoprotein amine dehydrogenase"/>
    <property type="match status" value="1"/>
</dbReference>
<dbReference type="SUPFAM" id="SSF75011">
    <property type="entry name" value="3-carboxy-cis,cis-mucoante lactonizing enzyme"/>
    <property type="match status" value="1"/>
</dbReference>
<evidence type="ECO:0000256" key="1">
    <source>
        <dbReference type="SAM" id="SignalP"/>
    </source>
</evidence>
<sequence length="474" mass="52014" precursor="true">MRYNLITLSLSVSVTLSLLAGCTEAESYQEYQLVQAEQEETSQVVCRLFFQDHDSSQLKWADLRESSSFLLSEPAPVKGLPELDNTRQKLVQMERIGDKVITGVRDDQDGGFQSGWIFLETGVEEEAHGDHSHWSYESEPQLLHSQVDDQQGNPAHLYQYDARFYLANDRNNGFTRIDPALWIESEPTKNISAFHAGGGNHITLAVANNSVGYSTWIDGGGPNKGRVDVVPVSDSGTKDVSYSFNLSSGAIHGATVVENKVFFAPSEGISWVSVDPNPEQPKLIEEIKINSIEIGTDQETKKPMRTGAFTVNRDRVLFVSGSGRSTLLGIINATSDNPSLTKIDIPMDVNTTPTTPQVVNSVSGQRLAFIFHDNKGEEQADEFMTIVELDPNQDFDYSDATVLSSIKVGPSAVDGHYGHHDIAFDNSGRYALWSNPGNGSITLFSLKTLEPISDFTVGGKPTKLIVHGEMNSSH</sequence>
<dbReference type="AlphaFoldDB" id="A0A518CT83"/>
<dbReference type="RefSeq" id="WP_144998659.1">
    <property type="nucleotide sequence ID" value="NZ_CP036281.1"/>
</dbReference>
<gene>
    <name evidence="2" type="ORF">Pla110_41950</name>
</gene>
<dbReference type="PROSITE" id="PS51257">
    <property type="entry name" value="PROKAR_LIPOPROTEIN"/>
    <property type="match status" value="1"/>
</dbReference>
<feature type="signal peptide" evidence="1">
    <location>
        <begin position="1"/>
        <end position="20"/>
    </location>
</feature>